<reference evidence="1 2" key="2">
    <citation type="journal article" date="2019" name="G3 (Bethesda)">
        <title>Hybrid Assembly of the Genome of the Entomopathogenic Nematode Steinernema carpocapsae Identifies the X-Chromosome.</title>
        <authorList>
            <person name="Serra L."/>
            <person name="Macchietto M."/>
            <person name="Macias-Munoz A."/>
            <person name="McGill C.J."/>
            <person name="Rodriguez I.M."/>
            <person name="Rodriguez B."/>
            <person name="Murad R."/>
            <person name="Mortazavi A."/>
        </authorList>
    </citation>
    <scope>NUCLEOTIDE SEQUENCE [LARGE SCALE GENOMIC DNA]</scope>
    <source>
        <strain evidence="1 2">ALL</strain>
    </source>
</reference>
<gene>
    <name evidence="1" type="ORF">L596_020708</name>
</gene>
<accession>A0A4V6A0Z3</accession>
<evidence type="ECO:0000313" key="1">
    <source>
        <dbReference type="EMBL" id="TKR73395.1"/>
    </source>
</evidence>
<dbReference type="EMBL" id="AZBU02000006">
    <property type="protein sequence ID" value="TKR73395.1"/>
    <property type="molecule type" value="Genomic_DNA"/>
</dbReference>
<proteinExistence type="predicted"/>
<name>A0A4V6A0Z3_STECR</name>
<sequence>MTAKSDTASRLSPATLAATMRTSGKITTNYDSACNTYLANERAFRFSGWPGLANVLNALDYANLAAGMLGTMHVLCNAC</sequence>
<organism evidence="1 2">
    <name type="scientific">Steinernema carpocapsae</name>
    <name type="common">Entomopathogenic nematode</name>
    <dbReference type="NCBI Taxonomy" id="34508"/>
    <lineage>
        <taxon>Eukaryota</taxon>
        <taxon>Metazoa</taxon>
        <taxon>Ecdysozoa</taxon>
        <taxon>Nematoda</taxon>
        <taxon>Chromadorea</taxon>
        <taxon>Rhabditida</taxon>
        <taxon>Tylenchina</taxon>
        <taxon>Panagrolaimomorpha</taxon>
        <taxon>Strongyloidoidea</taxon>
        <taxon>Steinernematidae</taxon>
        <taxon>Steinernema</taxon>
    </lineage>
</organism>
<dbReference type="AlphaFoldDB" id="A0A4V6A0Z3"/>
<keyword evidence="2" id="KW-1185">Reference proteome</keyword>
<reference evidence="1 2" key="1">
    <citation type="journal article" date="2015" name="Genome Biol.">
        <title>Comparative genomics of Steinernema reveals deeply conserved gene regulatory networks.</title>
        <authorList>
            <person name="Dillman A.R."/>
            <person name="Macchietto M."/>
            <person name="Porter C.F."/>
            <person name="Rogers A."/>
            <person name="Williams B."/>
            <person name="Antoshechkin I."/>
            <person name="Lee M.M."/>
            <person name="Goodwin Z."/>
            <person name="Lu X."/>
            <person name="Lewis E.E."/>
            <person name="Goodrich-Blair H."/>
            <person name="Stock S.P."/>
            <person name="Adams B.J."/>
            <person name="Sternberg P.W."/>
            <person name="Mortazavi A."/>
        </authorList>
    </citation>
    <scope>NUCLEOTIDE SEQUENCE [LARGE SCALE GENOMIC DNA]</scope>
    <source>
        <strain evidence="1 2">ALL</strain>
    </source>
</reference>
<dbReference type="Proteomes" id="UP000298663">
    <property type="component" value="Unassembled WGS sequence"/>
</dbReference>
<comment type="caution">
    <text evidence="1">The sequence shown here is derived from an EMBL/GenBank/DDBJ whole genome shotgun (WGS) entry which is preliminary data.</text>
</comment>
<evidence type="ECO:0000313" key="2">
    <source>
        <dbReference type="Proteomes" id="UP000298663"/>
    </source>
</evidence>
<protein>
    <submittedName>
        <fullName evidence="1">Uncharacterized protein</fullName>
    </submittedName>
</protein>